<dbReference type="EMBL" id="BNED01000005">
    <property type="protein sequence ID" value="GHI82105.1"/>
    <property type="molecule type" value="Genomic_DNA"/>
</dbReference>
<dbReference type="Gene3D" id="3.90.25.10">
    <property type="entry name" value="UDP-galactose 4-epimerase, domain 1"/>
    <property type="match status" value="1"/>
</dbReference>
<sequence>MIVITAPTGNIGSHLLSLLLESAPAHAEELRVVVRDPARLPDAVRDSDRVEVITGSHGDAEVLDRACEGADAVFWLVPPDPSRTPEDAYLGFTRPAAKAFVAHGIGHVVGVSALGRGTPGAHRAGLVTASLAMDDLIAATGVAYRALACPSFFENLLEDADAIRETGVFTDAVDAGLKAPRVAVADLAAVAAGLLLSRSWSGSDSVPVLGPEDLSPDDLARIMTGQLGRPVRYERQPLDELYAGLLSYGLDEEFAQGVVDMKRAKNEGLDAGVTRTPATSSPTTFRQWCARTLAPAVLSEGTRHGH</sequence>
<proteinExistence type="predicted"/>
<organism evidence="2 3">
    <name type="scientific">Streptomyces spororaveus</name>
    <dbReference type="NCBI Taxonomy" id="284039"/>
    <lineage>
        <taxon>Bacteria</taxon>
        <taxon>Bacillati</taxon>
        <taxon>Actinomycetota</taxon>
        <taxon>Actinomycetes</taxon>
        <taxon>Kitasatosporales</taxon>
        <taxon>Streptomycetaceae</taxon>
        <taxon>Streptomyces</taxon>
    </lineage>
</organism>
<dbReference type="Pfam" id="PF13460">
    <property type="entry name" value="NAD_binding_10"/>
    <property type="match status" value="1"/>
</dbReference>
<dbReference type="Proteomes" id="UP000608522">
    <property type="component" value="Unassembled WGS sequence"/>
</dbReference>
<dbReference type="SUPFAM" id="SSF51735">
    <property type="entry name" value="NAD(P)-binding Rossmann-fold domains"/>
    <property type="match status" value="1"/>
</dbReference>
<dbReference type="InterPro" id="IPR051604">
    <property type="entry name" value="Ergot_Alk_Oxidoreductase"/>
</dbReference>
<evidence type="ECO:0000313" key="3">
    <source>
        <dbReference type="Proteomes" id="UP000608522"/>
    </source>
</evidence>
<protein>
    <submittedName>
        <fullName evidence="2">NmrA family transcriptional regulator</fullName>
    </submittedName>
</protein>
<dbReference type="RefSeq" id="WP_202203109.1">
    <property type="nucleotide sequence ID" value="NZ_BAAATO010000017.1"/>
</dbReference>
<dbReference type="InterPro" id="IPR016040">
    <property type="entry name" value="NAD(P)-bd_dom"/>
</dbReference>
<gene>
    <name evidence="2" type="ORF">Sspor_76660</name>
</gene>
<dbReference type="PANTHER" id="PTHR43162">
    <property type="match status" value="1"/>
</dbReference>
<dbReference type="PANTHER" id="PTHR43162:SF1">
    <property type="entry name" value="PRESTALK A DIFFERENTIATION PROTEIN A"/>
    <property type="match status" value="1"/>
</dbReference>
<feature type="domain" description="NAD(P)-binding" evidence="1">
    <location>
        <begin position="8"/>
        <end position="195"/>
    </location>
</feature>
<evidence type="ECO:0000313" key="2">
    <source>
        <dbReference type="EMBL" id="GHI82105.1"/>
    </source>
</evidence>
<accession>A0ABQ3TNW6</accession>
<dbReference type="Gene3D" id="3.40.50.720">
    <property type="entry name" value="NAD(P)-binding Rossmann-like Domain"/>
    <property type="match status" value="1"/>
</dbReference>
<reference evidence="3" key="1">
    <citation type="submission" date="2023-07" db="EMBL/GenBank/DDBJ databases">
        <title>Whole genome shotgun sequence of Streptomyces spororaveus NBRC 15456.</title>
        <authorList>
            <person name="Komaki H."/>
            <person name="Tamura T."/>
        </authorList>
    </citation>
    <scope>NUCLEOTIDE SEQUENCE [LARGE SCALE GENOMIC DNA]</scope>
    <source>
        <strain evidence="3">NBRC 15456</strain>
    </source>
</reference>
<comment type="caution">
    <text evidence="2">The sequence shown here is derived from an EMBL/GenBank/DDBJ whole genome shotgun (WGS) entry which is preliminary data.</text>
</comment>
<dbReference type="InterPro" id="IPR036291">
    <property type="entry name" value="NAD(P)-bd_dom_sf"/>
</dbReference>
<keyword evidence="3" id="KW-1185">Reference proteome</keyword>
<name>A0ABQ3TNW6_9ACTN</name>
<evidence type="ECO:0000259" key="1">
    <source>
        <dbReference type="Pfam" id="PF13460"/>
    </source>
</evidence>